<keyword evidence="3" id="KW-1185">Reference proteome</keyword>
<feature type="compositionally biased region" description="Basic and acidic residues" evidence="1">
    <location>
        <begin position="80"/>
        <end position="103"/>
    </location>
</feature>
<dbReference type="Proteomes" id="UP000714275">
    <property type="component" value="Unassembled WGS sequence"/>
</dbReference>
<feature type="compositionally biased region" description="Low complexity" evidence="1">
    <location>
        <begin position="327"/>
        <end position="336"/>
    </location>
</feature>
<gene>
    <name evidence="2" type="ORF">EV702DRAFT_1058823</name>
</gene>
<evidence type="ECO:0000313" key="2">
    <source>
        <dbReference type="EMBL" id="KAG1782900.1"/>
    </source>
</evidence>
<proteinExistence type="predicted"/>
<reference evidence="2" key="1">
    <citation type="journal article" date="2020" name="New Phytol.">
        <title>Comparative genomics reveals dynamic genome evolution in host specialist ectomycorrhizal fungi.</title>
        <authorList>
            <person name="Lofgren L.A."/>
            <person name="Nguyen N.H."/>
            <person name="Vilgalys R."/>
            <person name="Ruytinx J."/>
            <person name="Liao H.L."/>
            <person name="Branco S."/>
            <person name="Kuo A."/>
            <person name="LaButti K."/>
            <person name="Lipzen A."/>
            <person name="Andreopoulos W."/>
            <person name="Pangilinan J."/>
            <person name="Riley R."/>
            <person name="Hundley H."/>
            <person name="Na H."/>
            <person name="Barry K."/>
            <person name="Grigoriev I.V."/>
            <person name="Stajich J.E."/>
            <person name="Kennedy P.G."/>
        </authorList>
    </citation>
    <scope>NUCLEOTIDE SEQUENCE</scope>
    <source>
        <strain evidence="2">DOB743</strain>
    </source>
</reference>
<feature type="region of interest" description="Disordered" evidence="1">
    <location>
        <begin position="80"/>
        <end position="178"/>
    </location>
</feature>
<feature type="compositionally biased region" description="Polar residues" evidence="1">
    <location>
        <begin position="23"/>
        <end position="41"/>
    </location>
</feature>
<feature type="compositionally biased region" description="Low complexity" evidence="1">
    <location>
        <begin position="147"/>
        <end position="164"/>
    </location>
</feature>
<protein>
    <submittedName>
        <fullName evidence="2">Uncharacterized protein</fullName>
    </submittedName>
</protein>
<feature type="region of interest" description="Disordered" evidence="1">
    <location>
        <begin position="199"/>
        <end position="277"/>
    </location>
</feature>
<name>A0A9P7A753_9AGAM</name>
<feature type="region of interest" description="Disordered" evidence="1">
    <location>
        <begin position="1"/>
        <end position="47"/>
    </location>
</feature>
<dbReference type="EMBL" id="JABBWD010000002">
    <property type="protein sequence ID" value="KAG1782900.1"/>
    <property type="molecule type" value="Genomic_DNA"/>
</dbReference>
<feature type="compositionally biased region" description="Polar residues" evidence="1">
    <location>
        <begin position="217"/>
        <end position="228"/>
    </location>
</feature>
<organism evidence="2 3">
    <name type="scientific">Suillus placidus</name>
    <dbReference type="NCBI Taxonomy" id="48579"/>
    <lineage>
        <taxon>Eukaryota</taxon>
        <taxon>Fungi</taxon>
        <taxon>Dikarya</taxon>
        <taxon>Basidiomycota</taxon>
        <taxon>Agaricomycotina</taxon>
        <taxon>Agaricomycetes</taxon>
        <taxon>Agaricomycetidae</taxon>
        <taxon>Boletales</taxon>
        <taxon>Suillineae</taxon>
        <taxon>Suillaceae</taxon>
        <taxon>Suillus</taxon>
    </lineage>
</organism>
<sequence>MSIRRKSTTHDLATLRLHPDGSRVQQSSVNRRTRTAPSTVPDTRGNWIARDAGGRAVVRKTKNASAKVDDENGEFIDIRLSDELGEKEFTAGTSEKGKEKAIESDEEDSTKDRTGRNFRARKRCSFTEDSSFLAPSPPRRVFPRTASTSEGDSSSSSSSSSSSDSDSEEIKIKLPDPSPELLKCIHHFASRYYQEKGVLSDRSKGYRDERKTRRSKSSVSNIHDQATSKPALWTRDSSLDADDDDQWEDEKDELGDKEGEWEDDEMEDGENVSRNEEHKDMYKALDGSALVAIGIILQEQIAHAMIAGFSGTHAHRMRRRNYSTERSSSSPSPDSD</sequence>
<dbReference type="AlphaFoldDB" id="A0A9P7A753"/>
<evidence type="ECO:0000313" key="3">
    <source>
        <dbReference type="Proteomes" id="UP000714275"/>
    </source>
</evidence>
<feature type="compositionally biased region" description="Acidic residues" evidence="1">
    <location>
        <begin position="239"/>
        <end position="270"/>
    </location>
</feature>
<evidence type="ECO:0000256" key="1">
    <source>
        <dbReference type="SAM" id="MobiDB-lite"/>
    </source>
</evidence>
<feature type="compositionally biased region" description="Basic and acidic residues" evidence="1">
    <location>
        <begin position="199"/>
        <end position="211"/>
    </location>
</feature>
<comment type="caution">
    <text evidence="2">The sequence shown here is derived from an EMBL/GenBank/DDBJ whole genome shotgun (WGS) entry which is preliminary data.</text>
</comment>
<feature type="region of interest" description="Disordered" evidence="1">
    <location>
        <begin position="317"/>
        <end position="336"/>
    </location>
</feature>
<accession>A0A9P7A753</accession>
<dbReference type="OrthoDB" id="2565191at2759"/>